<organism evidence="1 2">
    <name type="scientific">Devosia epidermidihirudinis</name>
    <dbReference type="NCBI Taxonomy" id="1293439"/>
    <lineage>
        <taxon>Bacteria</taxon>
        <taxon>Pseudomonadati</taxon>
        <taxon>Pseudomonadota</taxon>
        <taxon>Alphaproteobacteria</taxon>
        <taxon>Hyphomicrobiales</taxon>
        <taxon>Devosiaceae</taxon>
        <taxon>Devosia</taxon>
    </lineage>
</organism>
<gene>
    <name evidence="1" type="ORF">WH87_04755</name>
</gene>
<accession>A0A0F5QHL0</accession>
<dbReference type="RefSeq" id="WP_046138264.1">
    <property type="nucleotide sequence ID" value="NZ_LANJ01000011.1"/>
</dbReference>
<dbReference type="PATRIC" id="fig|1293439.3.peg.512"/>
<proteinExistence type="predicted"/>
<reference evidence="1 2" key="1">
    <citation type="submission" date="2015-03" db="EMBL/GenBank/DDBJ databases">
        <authorList>
            <person name="Lepp D."/>
            <person name="Hassan Y.I."/>
            <person name="Li X.-Z."/>
            <person name="Zhou T."/>
        </authorList>
    </citation>
    <scope>NUCLEOTIDE SEQUENCE [LARGE SCALE GENOMIC DNA]</scope>
    <source>
        <strain evidence="1 2">E84</strain>
    </source>
</reference>
<dbReference type="Proteomes" id="UP000033411">
    <property type="component" value="Unassembled WGS sequence"/>
</dbReference>
<dbReference type="EMBL" id="LANJ01000011">
    <property type="protein sequence ID" value="KKC39509.1"/>
    <property type="molecule type" value="Genomic_DNA"/>
</dbReference>
<comment type="caution">
    <text evidence="1">The sequence shown here is derived from an EMBL/GenBank/DDBJ whole genome shotgun (WGS) entry which is preliminary data.</text>
</comment>
<name>A0A0F5QHL0_9HYPH</name>
<keyword evidence="2" id="KW-1185">Reference proteome</keyword>
<sequence>MAIEKFDYTEAARDAAELLQEFGQIGAIRRFTEVPGPDEFTPGTQVEVDYPIIVAVLPIDLQNVGRDMDGTLIKADDKQLLISPDAAALKPTTTDLVLIDGAFAGASYVGGTIYSLVRCNALAPAGRVVLYDAVGTR</sequence>
<dbReference type="AlphaFoldDB" id="A0A0F5QHL0"/>
<dbReference type="OrthoDB" id="7205619at2"/>
<evidence type="ECO:0000313" key="2">
    <source>
        <dbReference type="Proteomes" id="UP000033411"/>
    </source>
</evidence>
<evidence type="ECO:0000313" key="1">
    <source>
        <dbReference type="EMBL" id="KKC39509.1"/>
    </source>
</evidence>
<protein>
    <submittedName>
        <fullName evidence="1">Uncharacterized protein</fullName>
    </submittedName>
</protein>